<feature type="domain" description="DSBA-like thioredoxin" evidence="1">
    <location>
        <begin position="7"/>
        <end position="207"/>
    </location>
</feature>
<name>A0ABT3BBW5_9RHOB</name>
<dbReference type="PANTHER" id="PTHR13887">
    <property type="entry name" value="GLUTATHIONE S-TRANSFERASE KAPPA"/>
    <property type="match status" value="1"/>
</dbReference>
<protein>
    <submittedName>
        <fullName evidence="2">DsbA family oxidoreductase</fullName>
    </submittedName>
</protein>
<dbReference type="PANTHER" id="PTHR13887:SF41">
    <property type="entry name" value="THIOREDOXIN SUPERFAMILY PROTEIN"/>
    <property type="match status" value="1"/>
</dbReference>
<accession>A0ABT3BBW5</accession>
<sequence length="219" mass="23918">MTTPIKLDIMSDPICPWCYIGKTHLDKALADHPEHPFQIEWHPFQLNPEMPAEGMDRRAYLEGKFGGKEGAVRAYAPVVEHAEAAGLTIDFEGMQRTPNTLDAHRLIHWAGIENRQTAAVEALFQAYFVEARDIGDHDVLADIADGIGMDAAVVRKLLQSDADAADIRARDAHSREMGVTSVPTFIVAGQHAVPGAQPPELWAKVIQELTMDGPGAAHA</sequence>
<dbReference type="Proteomes" id="UP001208690">
    <property type="component" value="Unassembled WGS sequence"/>
</dbReference>
<reference evidence="2 3" key="1">
    <citation type="submission" date="2022-04" db="EMBL/GenBank/DDBJ databases">
        <title>Roseobacter sp. WL0113 is a bacterium isolated from neritic sediment.</title>
        <authorList>
            <person name="Wang L."/>
            <person name="He W."/>
            <person name="Zhang D.-F."/>
        </authorList>
    </citation>
    <scope>NUCLEOTIDE SEQUENCE [LARGE SCALE GENOMIC DNA]</scope>
    <source>
        <strain evidence="2 3">WL0113</strain>
    </source>
</reference>
<organism evidence="2 3">
    <name type="scientific">Roseobacter sinensis</name>
    <dbReference type="NCBI Taxonomy" id="2931391"/>
    <lineage>
        <taxon>Bacteria</taxon>
        <taxon>Pseudomonadati</taxon>
        <taxon>Pseudomonadota</taxon>
        <taxon>Alphaproteobacteria</taxon>
        <taxon>Rhodobacterales</taxon>
        <taxon>Roseobacteraceae</taxon>
        <taxon>Roseobacter</taxon>
    </lineage>
</organism>
<dbReference type="SUPFAM" id="SSF52833">
    <property type="entry name" value="Thioredoxin-like"/>
    <property type="match status" value="1"/>
</dbReference>
<comment type="caution">
    <text evidence="2">The sequence shown here is derived from an EMBL/GenBank/DDBJ whole genome shotgun (WGS) entry which is preliminary data.</text>
</comment>
<dbReference type="InterPro" id="IPR036249">
    <property type="entry name" value="Thioredoxin-like_sf"/>
</dbReference>
<dbReference type="CDD" id="cd03024">
    <property type="entry name" value="DsbA_FrnE"/>
    <property type="match status" value="1"/>
</dbReference>
<dbReference type="Gene3D" id="3.40.30.10">
    <property type="entry name" value="Glutaredoxin"/>
    <property type="match status" value="1"/>
</dbReference>
<evidence type="ECO:0000313" key="2">
    <source>
        <dbReference type="EMBL" id="MCV3270909.1"/>
    </source>
</evidence>
<keyword evidence="3" id="KW-1185">Reference proteome</keyword>
<dbReference type="InterPro" id="IPR001853">
    <property type="entry name" value="DSBA-like_thioredoxin_dom"/>
</dbReference>
<dbReference type="RefSeq" id="WP_263843235.1">
    <property type="nucleotide sequence ID" value="NZ_JALIEB010000003.1"/>
</dbReference>
<evidence type="ECO:0000313" key="3">
    <source>
        <dbReference type="Proteomes" id="UP001208690"/>
    </source>
</evidence>
<proteinExistence type="predicted"/>
<gene>
    <name evidence="2" type="ORF">MUB52_05665</name>
</gene>
<dbReference type="Pfam" id="PF01323">
    <property type="entry name" value="DSBA"/>
    <property type="match status" value="1"/>
</dbReference>
<evidence type="ECO:0000259" key="1">
    <source>
        <dbReference type="Pfam" id="PF01323"/>
    </source>
</evidence>
<dbReference type="EMBL" id="JALIEB010000003">
    <property type="protein sequence ID" value="MCV3270909.1"/>
    <property type="molecule type" value="Genomic_DNA"/>
</dbReference>